<feature type="domain" description="Peptidase M13 C-terminal" evidence="2">
    <location>
        <begin position="2"/>
        <end position="172"/>
    </location>
</feature>
<dbReference type="Proteomes" id="UP001146120">
    <property type="component" value="Unassembled WGS sequence"/>
</dbReference>
<dbReference type="PROSITE" id="PS51885">
    <property type="entry name" value="NEPRILYSIN"/>
    <property type="match status" value="1"/>
</dbReference>
<keyword evidence="4" id="KW-1185">Reference proteome</keyword>
<accession>A0AAV2Z2C5</accession>
<dbReference type="InterPro" id="IPR018497">
    <property type="entry name" value="Peptidase_M13_C"/>
</dbReference>
<dbReference type="SUPFAM" id="SSF55486">
    <property type="entry name" value="Metalloproteases ('zincins'), catalytic domain"/>
    <property type="match status" value="1"/>
</dbReference>
<dbReference type="GO" id="GO:0016485">
    <property type="term" value="P:protein processing"/>
    <property type="evidence" value="ECO:0007669"/>
    <property type="project" value="TreeGrafter"/>
</dbReference>
<reference evidence="3" key="2">
    <citation type="journal article" date="2023" name="Microbiol Resour">
        <title>Decontamination and Annotation of the Draft Genome Sequence of the Oomycete Lagenidium giganteum ARSEF 373.</title>
        <authorList>
            <person name="Morgan W.R."/>
            <person name="Tartar A."/>
        </authorList>
    </citation>
    <scope>NUCLEOTIDE SEQUENCE</scope>
    <source>
        <strain evidence="3">ARSEF 373</strain>
    </source>
</reference>
<evidence type="ECO:0000256" key="1">
    <source>
        <dbReference type="ARBA" id="ARBA00007357"/>
    </source>
</evidence>
<comment type="caution">
    <text evidence="3">The sequence shown here is derived from an EMBL/GenBank/DDBJ whole genome shotgun (WGS) entry which is preliminary data.</text>
</comment>
<sequence>MIVGHEITHAFDSVGRQYDDDGNLHQWWSDATDAEFSNRAECIRAQFSSFPVRGLTGSVLDLVNGNTTLGENIADSGGLKLAYTAYQVHMNTTRPDQRVEANFEHDKLFFVASAQNMCSKFSDAAMTQCLAADPHAPPYWRVNGAVMNNADFARTFQCAANTPMNPTSKCQVW</sequence>
<proteinExistence type="inferred from homology"/>
<organism evidence="3 4">
    <name type="scientific">Lagenidium giganteum</name>
    <dbReference type="NCBI Taxonomy" id="4803"/>
    <lineage>
        <taxon>Eukaryota</taxon>
        <taxon>Sar</taxon>
        <taxon>Stramenopiles</taxon>
        <taxon>Oomycota</taxon>
        <taxon>Peronosporomycetes</taxon>
        <taxon>Pythiales</taxon>
        <taxon>Pythiaceae</taxon>
    </lineage>
</organism>
<dbReference type="EMBL" id="DAKRPA010000074">
    <property type="protein sequence ID" value="DAZ99911.1"/>
    <property type="molecule type" value="Genomic_DNA"/>
</dbReference>
<dbReference type="GO" id="GO:0004222">
    <property type="term" value="F:metalloendopeptidase activity"/>
    <property type="evidence" value="ECO:0007669"/>
    <property type="project" value="InterPro"/>
</dbReference>
<dbReference type="InterPro" id="IPR024079">
    <property type="entry name" value="MetalloPept_cat_dom_sf"/>
</dbReference>
<evidence type="ECO:0000259" key="2">
    <source>
        <dbReference type="Pfam" id="PF01431"/>
    </source>
</evidence>
<reference evidence="3" key="1">
    <citation type="submission" date="2022-11" db="EMBL/GenBank/DDBJ databases">
        <authorList>
            <person name="Morgan W.R."/>
            <person name="Tartar A."/>
        </authorList>
    </citation>
    <scope>NUCLEOTIDE SEQUENCE</scope>
    <source>
        <strain evidence="3">ARSEF 373</strain>
    </source>
</reference>
<dbReference type="Gene3D" id="3.40.390.10">
    <property type="entry name" value="Collagenase (Catalytic Domain)"/>
    <property type="match status" value="1"/>
</dbReference>
<protein>
    <recommendedName>
        <fullName evidence="2">Peptidase M13 C-terminal domain-containing protein</fullName>
    </recommendedName>
</protein>
<dbReference type="GO" id="GO:0005886">
    <property type="term" value="C:plasma membrane"/>
    <property type="evidence" value="ECO:0007669"/>
    <property type="project" value="TreeGrafter"/>
</dbReference>
<dbReference type="InterPro" id="IPR000718">
    <property type="entry name" value="Peptidase_M13"/>
</dbReference>
<comment type="similarity">
    <text evidence="1">Belongs to the peptidase M13 family.</text>
</comment>
<dbReference type="Pfam" id="PF01431">
    <property type="entry name" value="Peptidase_M13"/>
    <property type="match status" value="1"/>
</dbReference>
<dbReference type="PANTHER" id="PTHR11733">
    <property type="entry name" value="ZINC METALLOPROTEASE FAMILY M13 NEPRILYSIN-RELATED"/>
    <property type="match status" value="1"/>
</dbReference>
<evidence type="ECO:0000313" key="4">
    <source>
        <dbReference type="Proteomes" id="UP001146120"/>
    </source>
</evidence>
<dbReference type="AlphaFoldDB" id="A0AAV2Z2C5"/>
<evidence type="ECO:0000313" key="3">
    <source>
        <dbReference type="EMBL" id="DAZ99911.1"/>
    </source>
</evidence>
<gene>
    <name evidence="3" type="ORF">N0F65_011834</name>
</gene>
<name>A0AAV2Z2C5_9STRA</name>
<dbReference type="PANTHER" id="PTHR11733:SF167">
    <property type="entry name" value="FI17812P1-RELATED"/>
    <property type="match status" value="1"/>
</dbReference>